<evidence type="ECO:0000313" key="3">
    <source>
        <dbReference type="Proteomes" id="UP000008186"/>
    </source>
</evidence>
<reference evidence="2 3" key="1">
    <citation type="journal article" date="2002" name="Nat. Biotechnol.">
        <title>Genome sequence of the dissimilatory metal ion-reducing bacterium Shewanella oneidensis.</title>
        <authorList>
            <person name="Heidelberg J.F."/>
            <person name="Paulsen I.T."/>
            <person name="Nelson K.E."/>
            <person name="Gaidos E.J."/>
            <person name="Nelson W.C."/>
            <person name="Read T.D."/>
            <person name="Eisen J.A."/>
            <person name="Seshadri R."/>
            <person name="Ward N."/>
            <person name="Methe B."/>
            <person name="Clayton R.A."/>
            <person name="Meyer T."/>
            <person name="Tsapin A."/>
            <person name="Scott J."/>
            <person name="Beanan M."/>
            <person name="Brinkac L."/>
            <person name="Daugherty S."/>
            <person name="DeBoy R.T."/>
            <person name="Dodson R.J."/>
            <person name="Durkin A.S."/>
            <person name="Haft D.H."/>
            <person name="Kolonay J.F."/>
            <person name="Madupu R."/>
            <person name="Peterson J.D."/>
            <person name="Umayam L.A."/>
            <person name="White O."/>
            <person name="Wolf A.M."/>
            <person name="Vamathevan J."/>
            <person name="Weidman J."/>
            <person name="Impraim M."/>
            <person name="Lee K."/>
            <person name="Berry K."/>
            <person name="Lee C."/>
            <person name="Mueller J."/>
            <person name="Khouri H."/>
            <person name="Gill J."/>
            <person name="Utterback T.R."/>
            <person name="McDonald L.A."/>
            <person name="Feldblyum T.V."/>
            <person name="Smith H.O."/>
            <person name="Venter J.C."/>
            <person name="Nealson K.H."/>
            <person name="Fraser C.M."/>
        </authorList>
    </citation>
    <scope>NUCLEOTIDE SEQUENCE [LARGE SCALE GENOMIC DNA]</scope>
    <source>
        <strain evidence="3">ATCC 700550 / JCM 31522 / CIP 106686 / LMG 19005 / NCIMB 14063 / MR-1</strain>
    </source>
</reference>
<dbReference type="BioCyc" id="SONE211586:G1GMP-4187-MONOMER"/>
<dbReference type="HOGENOM" id="CLU_084983_0_0_6"/>
<protein>
    <submittedName>
        <fullName evidence="2">Predicted periplasmic protein</fullName>
    </submittedName>
</protein>
<dbReference type="RefSeq" id="WP_011074145.1">
    <property type="nucleotide sequence ID" value="NC_004347.2"/>
</dbReference>
<dbReference type="SUPFAM" id="SSF53850">
    <property type="entry name" value="Periplasmic binding protein-like II"/>
    <property type="match status" value="1"/>
</dbReference>
<gene>
    <name evidence="2" type="ordered locus">SO_4528</name>
</gene>
<dbReference type="eggNOG" id="COG0834">
    <property type="taxonomic scope" value="Bacteria"/>
</dbReference>
<keyword evidence="1" id="KW-0732">Signal</keyword>
<dbReference type="AlphaFoldDB" id="Q8E8X3"/>
<reference evidence="2 3" key="4">
    <citation type="journal article" date="2011" name="BMC Genomics">
        <title>Genome-wide protein localization prediction strategies for gram negative bacteria.</title>
        <authorList>
            <person name="Romine M.F."/>
        </authorList>
    </citation>
    <scope>NUCLEOTIDE SEQUENCE [LARGE SCALE GENOMIC DNA]</scope>
    <source>
        <strain evidence="3">ATCC 700550 / JCM 31522 / CIP 106686 / LMG 19005 / NCIMB 14063 / MR-1</strain>
    </source>
</reference>
<name>Q8E8X3_SHEON</name>
<sequence>MRVPLVRVMILASAISCCIVMASSTVPESLQSNKLTTDAESQEVLSPPRQITAYLGEIPGLINADGCGPFVELVKAIDRADPEVDIYIKVFPISRAMLGVSIGRADFGLPAIRNNATLNELPYRFSSTSFGFVTHVLYTHVDKPVTRAMLFDQAQTGRTFVIEAIPDYMPIPTEPSITIERSLLKLSYGRIDGFIWAQEEADMMLKKLKLTNIRREFFGDFEDVFVIQKGAAGDEMDAYLTRMIMQLKQTGELSQIYQTIHLSYNDWQP</sequence>
<feature type="chain" id="PRO_5004307070" evidence="1">
    <location>
        <begin position="23"/>
        <end position="269"/>
    </location>
</feature>
<dbReference type="PATRIC" id="fig|211586.12.peg.4388"/>
<feature type="signal peptide" evidence="1">
    <location>
        <begin position="1"/>
        <end position="22"/>
    </location>
</feature>
<reference evidence="2 3" key="2">
    <citation type="journal article" date="2005" name="Proteomics">
        <title>Global detection and characterization of hypothetical proteins in Shewanella oneidensis MR-1 using LC-MS based proteomics.</title>
        <authorList>
            <person name="Elias D.A."/>
            <person name="Monroe M.E."/>
            <person name="Marshall M.J."/>
            <person name="Romine M.F."/>
            <person name="Belieav A.S."/>
            <person name="Fredrickson J.K."/>
            <person name="Anderson G.A."/>
            <person name="Smith R.D."/>
            <person name="Lipton M.S."/>
        </authorList>
    </citation>
    <scope>NUCLEOTIDE SEQUENCE [LARGE SCALE GENOMIC DNA]</scope>
    <source>
        <strain evidence="3">ATCC 700550 / JCM 31522 / CIP 106686 / LMG 19005 / NCIMB 14063 / MR-1</strain>
    </source>
</reference>
<dbReference type="EMBL" id="AE014299">
    <property type="protein sequence ID" value="AAN57491.2"/>
    <property type="molecule type" value="Genomic_DNA"/>
</dbReference>
<dbReference type="PaxDb" id="211586-SO_4528"/>
<dbReference type="OrthoDB" id="6224109at2"/>
<dbReference type="KEGG" id="son:SO_4528"/>
<evidence type="ECO:0000313" key="2">
    <source>
        <dbReference type="EMBL" id="AAN57491.2"/>
    </source>
</evidence>
<reference evidence="2 3" key="3">
    <citation type="journal article" date="2008" name="Appl. Environ. Microbiol.">
        <title>Identification of mobile elements and pseudogenes in the Shewanella oneidensis MR-1 genome.</title>
        <authorList>
            <person name="Romine M.F."/>
            <person name="Carlson T.S."/>
            <person name="Norbeck A.D."/>
            <person name="McCue L.A."/>
            <person name="Lipton M.S."/>
        </authorList>
    </citation>
    <scope>NUCLEOTIDE SEQUENCE [LARGE SCALE GENOMIC DNA]</scope>
    <source>
        <strain evidence="3">ATCC 700550 / JCM 31522 / CIP 106686 / LMG 19005 / NCIMB 14063 / MR-1</strain>
    </source>
</reference>
<dbReference type="STRING" id="211586.SO_4528"/>
<accession>Q8E8X3</accession>
<organism evidence="2 3">
    <name type="scientific">Shewanella oneidensis (strain ATCC 700550 / JCM 31522 / CIP 106686 / LMG 19005 / NCIMB 14063 / MR-1)</name>
    <dbReference type="NCBI Taxonomy" id="211586"/>
    <lineage>
        <taxon>Bacteria</taxon>
        <taxon>Pseudomonadati</taxon>
        <taxon>Pseudomonadota</taxon>
        <taxon>Gammaproteobacteria</taxon>
        <taxon>Alteromonadales</taxon>
        <taxon>Shewanellaceae</taxon>
        <taxon>Shewanella</taxon>
    </lineage>
</organism>
<dbReference type="Proteomes" id="UP000008186">
    <property type="component" value="Chromosome"/>
</dbReference>
<evidence type="ECO:0000256" key="1">
    <source>
        <dbReference type="SAM" id="SignalP"/>
    </source>
</evidence>
<proteinExistence type="predicted"/>
<keyword evidence="3" id="KW-1185">Reference proteome</keyword>